<name>A0A8T2NY86_9TELE</name>
<reference evidence="1" key="1">
    <citation type="thesis" date="2021" institute="BYU ScholarsArchive" country="Provo, UT, USA">
        <title>Applications of and Algorithms for Genome Assembly and Genomic Analyses with an Emphasis on Marine Teleosts.</title>
        <authorList>
            <person name="Pickett B.D."/>
        </authorList>
    </citation>
    <scope>NUCLEOTIDE SEQUENCE</scope>
    <source>
        <strain evidence="1">HI-2016</strain>
    </source>
</reference>
<keyword evidence="2" id="KW-1185">Reference proteome</keyword>
<dbReference type="EMBL" id="JAFBMS010000020">
    <property type="protein sequence ID" value="KAG9344486.1"/>
    <property type="molecule type" value="Genomic_DNA"/>
</dbReference>
<gene>
    <name evidence="1" type="ORF">JZ751_011156</name>
</gene>
<sequence length="74" mass="8327">MQFWNGESWPELLQLSVCGRWRWPKDWTQLADSGRTAGKPELPPDSGETKPVLFVYVCTQRTSDFPCGSIPGGK</sequence>
<dbReference type="Proteomes" id="UP000824540">
    <property type="component" value="Unassembled WGS sequence"/>
</dbReference>
<proteinExistence type="predicted"/>
<organism evidence="1 2">
    <name type="scientific">Albula glossodonta</name>
    <name type="common">roundjaw bonefish</name>
    <dbReference type="NCBI Taxonomy" id="121402"/>
    <lineage>
        <taxon>Eukaryota</taxon>
        <taxon>Metazoa</taxon>
        <taxon>Chordata</taxon>
        <taxon>Craniata</taxon>
        <taxon>Vertebrata</taxon>
        <taxon>Euteleostomi</taxon>
        <taxon>Actinopterygii</taxon>
        <taxon>Neopterygii</taxon>
        <taxon>Teleostei</taxon>
        <taxon>Albuliformes</taxon>
        <taxon>Albulidae</taxon>
        <taxon>Albula</taxon>
    </lineage>
</organism>
<comment type="caution">
    <text evidence="1">The sequence shown here is derived from an EMBL/GenBank/DDBJ whole genome shotgun (WGS) entry which is preliminary data.</text>
</comment>
<evidence type="ECO:0000313" key="1">
    <source>
        <dbReference type="EMBL" id="KAG9344486.1"/>
    </source>
</evidence>
<protein>
    <submittedName>
        <fullName evidence="1">Uncharacterized protein</fullName>
    </submittedName>
</protein>
<dbReference type="AlphaFoldDB" id="A0A8T2NY86"/>
<accession>A0A8T2NY86</accession>
<evidence type="ECO:0000313" key="2">
    <source>
        <dbReference type="Proteomes" id="UP000824540"/>
    </source>
</evidence>